<protein>
    <submittedName>
        <fullName evidence="1">Uncharacterized protein</fullName>
    </submittedName>
</protein>
<evidence type="ECO:0000313" key="1">
    <source>
        <dbReference type="EMBL" id="VAW76532.1"/>
    </source>
</evidence>
<organism evidence="1">
    <name type="scientific">hydrothermal vent metagenome</name>
    <dbReference type="NCBI Taxonomy" id="652676"/>
    <lineage>
        <taxon>unclassified sequences</taxon>
        <taxon>metagenomes</taxon>
        <taxon>ecological metagenomes</taxon>
    </lineage>
</organism>
<reference evidence="1" key="1">
    <citation type="submission" date="2018-06" db="EMBL/GenBank/DDBJ databases">
        <authorList>
            <person name="Zhirakovskaya E."/>
        </authorList>
    </citation>
    <scope>NUCLEOTIDE SEQUENCE</scope>
</reference>
<dbReference type="AlphaFoldDB" id="A0A3B0YMM8"/>
<gene>
    <name evidence="1" type="ORF">MNBD_GAMMA15-417</name>
</gene>
<proteinExistence type="predicted"/>
<sequence>MKTRLPLPQEKKLTVVVRVEPGCLGPEGQSHIEEFCSFAQIEVEPIDADFVHWEIVPRHDKSLPEMQYKALDKKLTHDKAAKYLNMFGKDLDEFEGHLHDKLSILIDQHLGH</sequence>
<accession>A0A3B0YMM8</accession>
<name>A0A3B0YMM8_9ZZZZ</name>
<dbReference type="EMBL" id="UOFN01000061">
    <property type="protein sequence ID" value="VAW76532.1"/>
    <property type="molecule type" value="Genomic_DNA"/>
</dbReference>